<sequence>MSPSSESFQTSEDLSSLEECSVSQFFSSIPSYPINLQDQNEHVPTSTSPIIDNAPVDISEQLNAASGYGQMLVKHIVWLDALTLILFELDAHDNRM</sequence>
<accession>A0A5N6PX08</accession>
<protein>
    <submittedName>
        <fullName evidence="1">Uncharacterized protein</fullName>
    </submittedName>
</protein>
<evidence type="ECO:0000313" key="1">
    <source>
        <dbReference type="EMBL" id="KAD7476925.1"/>
    </source>
</evidence>
<gene>
    <name evidence="1" type="ORF">E3N88_00061</name>
</gene>
<organism evidence="1 2">
    <name type="scientific">Mikania micrantha</name>
    <name type="common">bitter vine</name>
    <dbReference type="NCBI Taxonomy" id="192012"/>
    <lineage>
        <taxon>Eukaryota</taxon>
        <taxon>Viridiplantae</taxon>
        <taxon>Streptophyta</taxon>
        <taxon>Embryophyta</taxon>
        <taxon>Tracheophyta</taxon>
        <taxon>Spermatophyta</taxon>
        <taxon>Magnoliopsida</taxon>
        <taxon>eudicotyledons</taxon>
        <taxon>Gunneridae</taxon>
        <taxon>Pentapetalae</taxon>
        <taxon>asterids</taxon>
        <taxon>campanulids</taxon>
        <taxon>Asterales</taxon>
        <taxon>Asteraceae</taxon>
        <taxon>Asteroideae</taxon>
        <taxon>Heliantheae alliance</taxon>
        <taxon>Eupatorieae</taxon>
        <taxon>Mikania</taxon>
    </lineage>
</organism>
<comment type="caution">
    <text evidence="1">The sequence shown here is derived from an EMBL/GenBank/DDBJ whole genome shotgun (WGS) entry which is preliminary data.</text>
</comment>
<dbReference type="EMBL" id="SZYD01000001">
    <property type="protein sequence ID" value="KAD7476925.1"/>
    <property type="molecule type" value="Genomic_DNA"/>
</dbReference>
<keyword evidence="2" id="KW-1185">Reference proteome</keyword>
<name>A0A5N6PX08_9ASTR</name>
<dbReference type="AlphaFoldDB" id="A0A5N6PX08"/>
<reference evidence="1 2" key="1">
    <citation type="submission" date="2019-05" db="EMBL/GenBank/DDBJ databases">
        <title>Mikania micrantha, genome provides insights into the molecular mechanism of rapid growth.</title>
        <authorList>
            <person name="Liu B."/>
        </authorList>
    </citation>
    <scope>NUCLEOTIDE SEQUENCE [LARGE SCALE GENOMIC DNA]</scope>
    <source>
        <strain evidence="1">NLD-2019</strain>
        <tissue evidence="1">Leaf</tissue>
    </source>
</reference>
<proteinExistence type="predicted"/>
<dbReference type="Proteomes" id="UP000326396">
    <property type="component" value="Linkage Group LG1"/>
</dbReference>
<evidence type="ECO:0000313" key="2">
    <source>
        <dbReference type="Proteomes" id="UP000326396"/>
    </source>
</evidence>